<dbReference type="RefSeq" id="WP_073583437.1">
    <property type="nucleotide sequence ID" value="NZ_AP024898.1"/>
</dbReference>
<name>A0A1M7YW86_9VIBR</name>
<feature type="transmembrane region" description="Helical" evidence="1">
    <location>
        <begin position="161"/>
        <end position="177"/>
    </location>
</feature>
<feature type="transmembrane region" description="Helical" evidence="1">
    <location>
        <begin position="87"/>
        <end position="110"/>
    </location>
</feature>
<evidence type="ECO:0000259" key="2">
    <source>
        <dbReference type="Pfam" id="PF01757"/>
    </source>
</evidence>
<feature type="transmembrane region" description="Helical" evidence="1">
    <location>
        <begin position="48"/>
        <end position="67"/>
    </location>
</feature>
<dbReference type="Proteomes" id="UP000184600">
    <property type="component" value="Unassembled WGS sequence"/>
</dbReference>
<dbReference type="InterPro" id="IPR002656">
    <property type="entry name" value="Acyl_transf_3_dom"/>
</dbReference>
<evidence type="ECO:0000313" key="3">
    <source>
        <dbReference type="EMBL" id="SHO56970.1"/>
    </source>
</evidence>
<dbReference type="AlphaFoldDB" id="A0A1M7YW86"/>
<dbReference type="GO" id="GO:0000271">
    <property type="term" value="P:polysaccharide biosynthetic process"/>
    <property type="evidence" value="ECO:0007669"/>
    <property type="project" value="TreeGrafter"/>
</dbReference>
<keyword evidence="1" id="KW-0472">Membrane</keyword>
<feature type="transmembrane region" description="Helical" evidence="1">
    <location>
        <begin position="272"/>
        <end position="291"/>
    </location>
</feature>
<feature type="transmembrane region" description="Helical" evidence="1">
    <location>
        <begin position="303"/>
        <end position="323"/>
    </location>
</feature>
<gene>
    <name evidence="3" type="ORF">VQ7734_02739</name>
</gene>
<feature type="transmembrane region" description="Helical" evidence="1">
    <location>
        <begin position="189"/>
        <end position="206"/>
    </location>
</feature>
<reference evidence="4" key="1">
    <citation type="submission" date="2016-12" db="EMBL/GenBank/DDBJ databases">
        <authorList>
            <person name="Rodrigo-Torres L."/>
            <person name="Arahal R.D."/>
            <person name="Lucena T."/>
        </authorList>
    </citation>
    <scope>NUCLEOTIDE SEQUENCE [LARGE SCALE GENOMIC DNA]</scope>
</reference>
<keyword evidence="3" id="KW-0808">Transferase</keyword>
<keyword evidence="1" id="KW-1133">Transmembrane helix</keyword>
<feature type="transmembrane region" description="Helical" evidence="1">
    <location>
        <begin position="226"/>
        <end position="242"/>
    </location>
</feature>
<accession>A0A1M7YW86</accession>
<dbReference type="PANTHER" id="PTHR23028:SF53">
    <property type="entry name" value="ACYL_TRANSF_3 DOMAIN-CONTAINING PROTEIN"/>
    <property type="match status" value="1"/>
</dbReference>
<feature type="transmembrane region" description="Helical" evidence="1">
    <location>
        <begin position="249"/>
        <end position="266"/>
    </location>
</feature>
<keyword evidence="4" id="KW-1185">Reference proteome</keyword>
<evidence type="ECO:0000313" key="4">
    <source>
        <dbReference type="Proteomes" id="UP000184600"/>
    </source>
</evidence>
<keyword evidence="3" id="KW-0012">Acyltransferase</keyword>
<feature type="transmembrane region" description="Helical" evidence="1">
    <location>
        <begin position="329"/>
        <end position="349"/>
    </location>
</feature>
<protein>
    <submittedName>
        <fullName evidence="3">Acyltransferase family protein</fullName>
    </submittedName>
</protein>
<dbReference type="Pfam" id="PF01757">
    <property type="entry name" value="Acyl_transf_3"/>
    <property type="match status" value="1"/>
</dbReference>
<dbReference type="InterPro" id="IPR050879">
    <property type="entry name" value="Acyltransferase_3"/>
</dbReference>
<dbReference type="STRING" id="1117707.VQ7734_02739"/>
<feature type="domain" description="Acyltransferase 3" evidence="2">
    <location>
        <begin position="14"/>
        <end position="346"/>
    </location>
</feature>
<evidence type="ECO:0000256" key="1">
    <source>
        <dbReference type="SAM" id="Phobius"/>
    </source>
</evidence>
<feature type="transmembrane region" description="Helical" evidence="1">
    <location>
        <begin position="18"/>
        <end position="36"/>
    </location>
</feature>
<proteinExistence type="predicted"/>
<dbReference type="GO" id="GO:0016020">
    <property type="term" value="C:membrane"/>
    <property type="evidence" value="ECO:0007669"/>
    <property type="project" value="TreeGrafter"/>
</dbReference>
<dbReference type="EMBL" id="FRFG01000031">
    <property type="protein sequence ID" value="SHO56970.1"/>
    <property type="molecule type" value="Genomic_DNA"/>
</dbReference>
<dbReference type="PANTHER" id="PTHR23028">
    <property type="entry name" value="ACETYLTRANSFERASE"/>
    <property type="match status" value="1"/>
</dbReference>
<sequence length="369" mass="41262">MTYLLSDHTRHRDNNFNLIRLIAASLVLFSHSFALTGHTEPLSTTLKMTLGSIAVDIFFITSGFLITGSYQQRNNLRHFSAARFLRIYPALLVAISFCILAGAILTPLRLPDYFSNGQTHEFIFRNLTLFSGAGFLLPGVFTELPFPFVVNASLWTLPYEVWMYVLLALLMLITSFISKCLPSASVKRVFAVIGVLAVLIHIIDHFLPTAPAGPASSSAPPVVENFIRMFSMFFAGAALYLWRDKIYLSAIRLISGLMLLVVCAFWQADVFFVLYCLVLPILLLLLAYVPQGNIRRFNQSGDYSYGIYIYAFPVQQLIVTAIPGVSVPVMIGLSFVITLLLAMLSWHLIEKKALRMKERCISNQAVQNA</sequence>
<dbReference type="GO" id="GO:0016747">
    <property type="term" value="F:acyltransferase activity, transferring groups other than amino-acyl groups"/>
    <property type="evidence" value="ECO:0007669"/>
    <property type="project" value="InterPro"/>
</dbReference>
<dbReference type="OrthoDB" id="9767863at2"/>
<keyword evidence="1" id="KW-0812">Transmembrane</keyword>
<organism evidence="3 4">
    <name type="scientific">Vibrio quintilis</name>
    <dbReference type="NCBI Taxonomy" id="1117707"/>
    <lineage>
        <taxon>Bacteria</taxon>
        <taxon>Pseudomonadati</taxon>
        <taxon>Pseudomonadota</taxon>
        <taxon>Gammaproteobacteria</taxon>
        <taxon>Vibrionales</taxon>
        <taxon>Vibrionaceae</taxon>
        <taxon>Vibrio</taxon>
    </lineage>
</organism>